<dbReference type="Gramene" id="EFJ26856">
    <property type="protein sequence ID" value="EFJ26856"/>
    <property type="gene ID" value="SELMODRAFT_441708"/>
</dbReference>
<evidence type="ECO:0000259" key="2">
    <source>
        <dbReference type="PROSITE" id="PS50076"/>
    </source>
</evidence>
<gene>
    <name evidence="3" type="ORF">SELMODRAFT_441708</name>
</gene>
<dbReference type="PROSITE" id="PS00636">
    <property type="entry name" value="DNAJ_1"/>
    <property type="match status" value="1"/>
</dbReference>
<reference evidence="3 4" key="1">
    <citation type="journal article" date="2011" name="Science">
        <title>The Selaginella genome identifies genetic changes associated with the evolution of vascular plants.</title>
        <authorList>
            <person name="Banks J.A."/>
            <person name="Nishiyama T."/>
            <person name="Hasebe M."/>
            <person name="Bowman J.L."/>
            <person name="Gribskov M."/>
            <person name="dePamphilis C."/>
            <person name="Albert V.A."/>
            <person name="Aono N."/>
            <person name="Aoyama T."/>
            <person name="Ambrose B.A."/>
            <person name="Ashton N.W."/>
            <person name="Axtell M.J."/>
            <person name="Barker E."/>
            <person name="Barker M.S."/>
            <person name="Bennetzen J.L."/>
            <person name="Bonawitz N.D."/>
            <person name="Chapple C."/>
            <person name="Cheng C."/>
            <person name="Correa L.G."/>
            <person name="Dacre M."/>
            <person name="DeBarry J."/>
            <person name="Dreyer I."/>
            <person name="Elias M."/>
            <person name="Engstrom E.M."/>
            <person name="Estelle M."/>
            <person name="Feng L."/>
            <person name="Finet C."/>
            <person name="Floyd S.K."/>
            <person name="Frommer W.B."/>
            <person name="Fujita T."/>
            <person name="Gramzow L."/>
            <person name="Gutensohn M."/>
            <person name="Harholt J."/>
            <person name="Hattori M."/>
            <person name="Heyl A."/>
            <person name="Hirai T."/>
            <person name="Hiwatashi Y."/>
            <person name="Ishikawa M."/>
            <person name="Iwata M."/>
            <person name="Karol K.G."/>
            <person name="Koehler B."/>
            <person name="Kolukisaoglu U."/>
            <person name="Kubo M."/>
            <person name="Kurata T."/>
            <person name="Lalonde S."/>
            <person name="Li K."/>
            <person name="Li Y."/>
            <person name="Litt A."/>
            <person name="Lyons E."/>
            <person name="Manning G."/>
            <person name="Maruyama T."/>
            <person name="Michael T.P."/>
            <person name="Mikami K."/>
            <person name="Miyazaki S."/>
            <person name="Morinaga S."/>
            <person name="Murata T."/>
            <person name="Mueller-Roeber B."/>
            <person name="Nelson D.R."/>
            <person name="Obara M."/>
            <person name="Oguri Y."/>
            <person name="Olmstead R.G."/>
            <person name="Onodera N."/>
            <person name="Petersen B.L."/>
            <person name="Pils B."/>
            <person name="Prigge M."/>
            <person name="Rensing S.A."/>
            <person name="Riano-Pachon D.M."/>
            <person name="Roberts A.W."/>
            <person name="Sato Y."/>
            <person name="Scheller H.V."/>
            <person name="Schulz B."/>
            <person name="Schulz C."/>
            <person name="Shakirov E.V."/>
            <person name="Shibagaki N."/>
            <person name="Shinohara N."/>
            <person name="Shippen D.E."/>
            <person name="Soerensen I."/>
            <person name="Sotooka R."/>
            <person name="Sugimoto N."/>
            <person name="Sugita M."/>
            <person name="Sumikawa N."/>
            <person name="Tanurdzic M."/>
            <person name="Theissen G."/>
            <person name="Ulvskov P."/>
            <person name="Wakazuki S."/>
            <person name="Weng J.K."/>
            <person name="Willats W.W."/>
            <person name="Wipf D."/>
            <person name="Wolf P.G."/>
            <person name="Yang L."/>
            <person name="Zimmer A.D."/>
            <person name="Zhu Q."/>
            <person name="Mitros T."/>
            <person name="Hellsten U."/>
            <person name="Loque D."/>
            <person name="Otillar R."/>
            <person name="Salamov A."/>
            <person name="Schmutz J."/>
            <person name="Shapiro H."/>
            <person name="Lindquist E."/>
            <person name="Lucas S."/>
            <person name="Rokhsar D."/>
            <person name="Grigoriev I.V."/>
        </authorList>
    </citation>
    <scope>NUCLEOTIDE SEQUENCE [LARGE SCALE GENOMIC DNA]</scope>
</reference>
<dbReference type="STRING" id="88036.D8RL56"/>
<dbReference type="InterPro" id="IPR053232">
    <property type="entry name" value="DnaJ_C/III_chloroplastic"/>
</dbReference>
<accession>D8RL56</accession>
<dbReference type="PANTHER" id="PTHR45090">
    <property type="entry name" value="CHAPERONE PROTEIN DNAJ 20 CHLOROPLASTIC"/>
    <property type="match status" value="1"/>
</dbReference>
<dbReference type="FunCoup" id="D8RL56">
    <property type="interactions" value="51"/>
</dbReference>
<proteinExistence type="predicted"/>
<dbReference type="SUPFAM" id="SSF46565">
    <property type="entry name" value="Chaperone J-domain"/>
    <property type="match status" value="1"/>
</dbReference>
<dbReference type="OrthoDB" id="10250354at2759"/>
<dbReference type="Gene3D" id="1.10.287.110">
    <property type="entry name" value="DnaJ domain"/>
    <property type="match status" value="1"/>
</dbReference>
<dbReference type="OMA" id="WATDFED"/>
<dbReference type="CDD" id="cd06257">
    <property type="entry name" value="DnaJ"/>
    <property type="match status" value="1"/>
</dbReference>
<feature type="domain" description="J" evidence="2">
    <location>
        <begin position="56"/>
        <end position="124"/>
    </location>
</feature>
<dbReference type="PRINTS" id="PR00625">
    <property type="entry name" value="JDOMAIN"/>
</dbReference>
<dbReference type="SMART" id="SM00271">
    <property type="entry name" value="DnaJ"/>
    <property type="match status" value="1"/>
</dbReference>
<feature type="region of interest" description="Disordered" evidence="1">
    <location>
        <begin position="163"/>
        <end position="182"/>
    </location>
</feature>
<evidence type="ECO:0000313" key="3">
    <source>
        <dbReference type="EMBL" id="EFJ26856.1"/>
    </source>
</evidence>
<dbReference type="InterPro" id="IPR018253">
    <property type="entry name" value="DnaJ_domain_CS"/>
</dbReference>
<dbReference type="InterPro" id="IPR001623">
    <property type="entry name" value="DnaJ_domain"/>
</dbReference>
<dbReference type="eggNOG" id="KOG0712">
    <property type="taxonomic scope" value="Eukaryota"/>
</dbReference>
<dbReference type="GO" id="GO:0009507">
    <property type="term" value="C:chloroplast"/>
    <property type="evidence" value="ECO:0000318"/>
    <property type="project" value="GO_Central"/>
</dbReference>
<keyword evidence="4" id="KW-1185">Reference proteome</keyword>
<evidence type="ECO:0000256" key="1">
    <source>
        <dbReference type="SAM" id="MobiDB-lite"/>
    </source>
</evidence>
<dbReference type="KEGG" id="smo:SELMODRAFT_441708"/>
<dbReference type="AlphaFoldDB" id="D8RL56"/>
<dbReference type="InterPro" id="IPR036869">
    <property type="entry name" value="J_dom_sf"/>
</dbReference>
<protein>
    <recommendedName>
        <fullName evidence="2">J domain-containing protein</fullName>
    </recommendedName>
</protein>
<dbReference type="InParanoid" id="D8RL56"/>
<dbReference type="Proteomes" id="UP000001514">
    <property type="component" value="Unassembled WGS sequence"/>
</dbReference>
<dbReference type="PROSITE" id="PS50076">
    <property type="entry name" value="DNAJ_2"/>
    <property type="match status" value="1"/>
</dbReference>
<dbReference type="Pfam" id="PF00226">
    <property type="entry name" value="DnaJ"/>
    <property type="match status" value="1"/>
</dbReference>
<dbReference type="EMBL" id="GL377583">
    <property type="protein sequence ID" value="EFJ26856.1"/>
    <property type="molecule type" value="Genomic_DNA"/>
</dbReference>
<organism evidence="4">
    <name type="scientific">Selaginella moellendorffii</name>
    <name type="common">Spikemoss</name>
    <dbReference type="NCBI Taxonomy" id="88036"/>
    <lineage>
        <taxon>Eukaryota</taxon>
        <taxon>Viridiplantae</taxon>
        <taxon>Streptophyta</taxon>
        <taxon>Embryophyta</taxon>
        <taxon>Tracheophyta</taxon>
        <taxon>Lycopodiopsida</taxon>
        <taxon>Selaginellales</taxon>
        <taxon>Selaginellaceae</taxon>
        <taxon>Selaginella</taxon>
    </lineage>
</organism>
<evidence type="ECO:0000313" key="4">
    <source>
        <dbReference type="Proteomes" id="UP000001514"/>
    </source>
</evidence>
<sequence>MAVASSSANLPRFPRSGLGLSNRSSSGATRRGACVRCAYAPRGGRVALAERAAQPNFYEVLGLSSQDVDLSSIKLAYRQMARKYHPDVCPREEMEECTQRFIVLQEAYETLSDSRRRAMYDLAISGALDSHGIAVSWATDFEDDWRMRWADQLSGLKRRSAVKEHENRESWAARIRRQQQRQ</sequence>
<dbReference type="HOGENOM" id="CLU_017633_9_0_1"/>
<name>D8RL56_SELML</name>
<dbReference type="PANTHER" id="PTHR45090:SF4">
    <property type="entry name" value="J DOMAIN-CONTAINING PROTEIN"/>
    <property type="match status" value="1"/>
</dbReference>